<dbReference type="PANTHER" id="PTHR43272:SF33">
    <property type="entry name" value="AMP-BINDING DOMAIN-CONTAINING PROTEIN-RELATED"/>
    <property type="match status" value="1"/>
</dbReference>
<organism evidence="4 5">
    <name type="scientific">Stigmatella ashevillensis</name>
    <dbReference type="NCBI Taxonomy" id="2995309"/>
    <lineage>
        <taxon>Bacteria</taxon>
        <taxon>Pseudomonadati</taxon>
        <taxon>Myxococcota</taxon>
        <taxon>Myxococcia</taxon>
        <taxon>Myxococcales</taxon>
        <taxon>Cystobacterineae</taxon>
        <taxon>Archangiaceae</taxon>
        <taxon>Stigmatella</taxon>
    </lineage>
</organism>
<evidence type="ECO:0000313" key="5">
    <source>
        <dbReference type="Proteomes" id="UP001221838"/>
    </source>
</evidence>
<evidence type="ECO:0000256" key="1">
    <source>
        <dbReference type="ARBA" id="ARBA00022741"/>
    </source>
</evidence>
<evidence type="ECO:0000256" key="2">
    <source>
        <dbReference type="ARBA" id="ARBA00022840"/>
    </source>
</evidence>
<proteinExistence type="predicted"/>
<keyword evidence="5" id="KW-1185">Reference proteome</keyword>
<dbReference type="InterPro" id="IPR000873">
    <property type="entry name" value="AMP-dep_synth/lig_dom"/>
</dbReference>
<evidence type="ECO:0000259" key="3">
    <source>
        <dbReference type="Pfam" id="PF00501"/>
    </source>
</evidence>
<reference evidence="4 5" key="1">
    <citation type="submission" date="2022-11" db="EMBL/GenBank/DDBJ databases">
        <title>Minimal conservation of predation-associated metabolite biosynthetic gene clusters underscores biosynthetic potential of Myxococcota including descriptions for ten novel species: Archangium lansinium sp. nov., Myxococcus landrumus sp. nov., Nannocystis bai.</title>
        <authorList>
            <person name="Ahearne A."/>
            <person name="Stevens C."/>
            <person name="Dowd S."/>
        </authorList>
    </citation>
    <scope>NUCLEOTIDE SEQUENCE [LARGE SCALE GENOMIC DNA]</scope>
    <source>
        <strain evidence="4 5">NCWAL01</strain>
    </source>
</reference>
<dbReference type="EMBL" id="JAQNDM010000002">
    <property type="protein sequence ID" value="MDC0708334.1"/>
    <property type="molecule type" value="Genomic_DNA"/>
</dbReference>
<accession>A0ABT5D3T1</accession>
<dbReference type="PANTHER" id="PTHR43272">
    <property type="entry name" value="LONG-CHAIN-FATTY-ACID--COA LIGASE"/>
    <property type="match status" value="1"/>
</dbReference>
<dbReference type="RefSeq" id="WP_272136078.1">
    <property type="nucleotide sequence ID" value="NZ_JAQNDM010000002.1"/>
</dbReference>
<gene>
    <name evidence="4" type="ORF">POL68_07605</name>
</gene>
<dbReference type="Pfam" id="PF00501">
    <property type="entry name" value="AMP-binding"/>
    <property type="match status" value="1"/>
</dbReference>
<protein>
    <submittedName>
        <fullName evidence="4">AMP-binding protein</fullName>
    </submittedName>
</protein>
<evidence type="ECO:0000313" key="4">
    <source>
        <dbReference type="EMBL" id="MDC0708334.1"/>
    </source>
</evidence>
<keyword evidence="1" id="KW-0547">Nucleotide-binding</keyword>
<dbReference type="InterPro" id="IPR042099">
    <property type="entry name" value="ANL_N_sf"/>
</dbReference>
<sequence length="530" mass="58150">MAELTKLTDRLGDNPGARIVTRAPQGWMSRSFEQLQQDVRQKVAELSHRGLGALMRVGVLACNGYEWIVLDLALVSLRCESVALTSAQLNGDLEALAADQGLAALLLVGNGTPVSRFAHLGWVVAENARGPIPLRAGCQRQADSEWAIPFRVFSSGSTGTPRCIAVPRSGIEHSIEELKDTYEFDASDTLLVFLPVANLQQRFLVYAALWYGISLVVIEPVHLLPALKETSPTLLLAPPLFFEMIARRATRSLLLRWMIRTVARARIRKSGLFLLGRWALAPARKRVLSELGGRIRLMITGMAPVGRTTLDVYAALELPLFEAYGMTECGLIACNTPRAARPGSVGRPSAGVRIELLPDGEIIVQRQVPLTERYVGIDPKICAETYLGQGKVATGDLGWFDDEGFLHLMGRKKNVIVLGDGRKIHPESIERELVCIPLIHQAALLPDGHSGLACVVHAGDLGSRFKKAARRELERIVLEHTGQGLAHVVFSQEPFTPQNELLTQNLKLNRLALRRLLGPQGSTVARKQEE</sequence>
<dbReference type="Proteomes" id="UP001221838">
    <property type="component" value="Unassembled WGS sequence"/>
</dbReference>
<comment type="caution">
    <text evidence="4">The sequence shown here is derived from an EMBL/GenBank/DDBJ whole genome shotgun (WGS) entry which is preliminary data.</text>
</comment>
<keyword evidence="2" id="KW-0067">ATP-binding</keyword>
<feature type="domain" description="AMP-dependent synthetase/ligase" evidence="3">
    <location>
        <begin position="13"/>
        <end position="359"/>
    </location>
</feature>
<name>A0ABT5D3T1_9BACT</name>
<dbReference type="Gene3D" id="3.40.50.12780">
    <property type="entry name" value="N-terminal domain of ligase-like"/>
    <property type="match status" value="1"/>
</dbReference>
<dbReference type="SUPFAM" id="SSF56801">
    <property type="entry name" value="Acetyl-CoA synthetase-like"/>
    <property type="match status" value="1"/>
</dbReference>